<accession>A0A6G6J6Y8</accession>
<dbReference type="Pfam" id="PF02586">
    <property type="entry name" value="SRAP"/>
    <property type="match status" value="1"/>
</dbReference>
<evidence type="ECO:0000256" key="3">
    <source>
        <dbReference type="ARBA" id="ARBA00022763"/>
    </source>
</evidence>
<organism evidence="9 10">
    <name type="scientific">Pseudomonas nitroreducens</name>
    <dbReference type="NCBI Taxonomy" id="46680"/>
    <lineage>
        <taxon>Bacteria</taxon>
        <taxon>Pseudomonadati</taxon>
        <taxon>Pseudomonadota</taxon>
        <taxon>Gammaproteobacteria</taxon>
        <taxon>Pseudomonadales</taxon>
        <taxon>Pseudomonadaceae</taxon>
        <taxon>Pseudomonas</taxon>
    </lineage>
</organism>
<evidence type="ECO:0000256" key="8">
    <source>
        <dbReference type="RuleBase" id="RU364100"/>
    </source>
</evidence>
<dbReference type="RefSeq" id="WP_024766044.1">
    <property type="nucleotide sequence ID" value="NZ_CP049141.1"/>
</dbReference>
<keyword evidence="2 8" id="KW-0645">Protease</keyword>
<proteinExistence type="inferred from homology"/>
<dbReference type="PANTHER" id="PTHR13604">
    <property type="entry name" value="DC12-RELATED"/>
    <property type="match status" value="1"/>
</dbReference>
<keyword evidence="3" id="KW-0227">DNA damage</keyword>
<evidence type="ECO:0000256" key="7">
    <source>
        <dbReference type="ARBA" id="ARBA00023239"/>
    </source>
</evidence>
<keyword evidence="4 8" id="KW-0378">Hydrolase</keyword>
<keyword evidence="7" id="KW-0456">Lyase</keyword>
<gene>
    <name evidence="9" type="ORF">G5B91_32700</name>
</gene>
<reference evidence="9 10" key="1">
    <citation type="submission" date="2020-02" db="EMBL/GenBank/DDBJ databases">
        <title>Integrative conjugative elements (ICEs) and plasmids drive adaptation of Pseudomonas nitroreducens strain HBP1 to wastewater environment.</title>
        <authorList>
            <person name="Sentchilo V."/>
            <person name="Carraro N."/>
            <person name="Bertelli C."/>
            <person name="van der Meer J.R."/>
        </authorList>
    </citation>
    <scope>NUCLEOTIDE SEQUENCE [LARGE SCALE GENOMIC DNA]</scope>
    <source>
        <strain evidence="9 10">HBP1</strain>
        <plasmid evidence="10">ppnihbp1_2</plasmid>
    </source>
</reference>
<keyword evidence="5" id="KW-0190">Covalent protein-DNA linkage</keyword>
<sequence>MCSRFESPTAAELAAAFGVDMGDYAQQDIFPGYSAPFLRLASPEAAEEGVSFEAEMGVFGLLPPWAKDMKLTRNTFNARSETIAEKPSFRSAWRRAQHCIIPARAIYEPDWRSGKAVATRICRADGELMGIAGLWERWKSPDAGTVHSFTMITINADQHSLMRNFHRPGQEKRMVVILPKGAYKDWLQASVEGSMEFFRQYPASQMKPVER</sequence>
<keyword evidence="9" id="KW-0614">Plasmid</keyword>
<dbReference type="SUPFAM" id="SSF143081">
    <property type="entry name" value="BB1717-like"/>
    <property type="match status" value="1"/>
</dbReference>
<dbReference type="AlphaFoldDB" id="A0A6G6J6Y8"/>
<evidence type="ECO:0000256" key="6">
    <source>
        <dbReference type="ARBA" id="ARBA00023125"/>
    </source>
</evidence>
<dbReference type="InterPro" id="IPR036590">
    <property type="entry name" value="SRAP-like"/>
</dbReference>
<dbReference type="GO" id="GO:0016829">
    <property type="term" value="F:lyase activity"/>
    <property type="evidence" value="ECO:0007669"/>
    <property type="project" value="UniProtKB-KW"/>
</dbReference>
<dbReference type="InterPro" id="IPR003738">
    <property type="entry name" value="SRAP"/>
</dbReference>
<evidence type="ECO:0000313" key="10">
    <source>
        <dbReference type="Proteomes" id="UP000501063"/>
    </source>
</evidence>
<dbReference type="GO" id="GO:0106300">
    <property type="term" value="P:protein-DNA covalent cross-linking repair"/>
    <property type="evidence" value="ECO:0007669"/>
    <property type="project" value="InterPro"/>
</dbReference>
<geneLocation type="plasmid" evidence="10">
    <name>ppnihbp1_2</name>
</geneLocation>
<dbReference type="Proteomes" id="UP000501063">
    <property type="component" value="Plasmid pPniHBP1_2"/>
</dbReference>
<dbReference type="KEGG" id="pnt:G5B91_32700"/>
<dbReference type="Gene3D" id="3.90.1680.10">
    <property type="entry name" value="SOS response associated peptidase-like"/>
    <property type="match status" value="1"/>
</dbReference>
<protein>
    <recommendedName>
        <fullName evidence="8">Abasic site processing protein</fullName>
        <ecNumber evidence="8">3.4.-.-</ecNumber>
    </recommendedName>
</protein>
<dbReference type="GO" id="GO:0003697">
    <property type="term" value="F:single-stranded DNA binding"/>
    <property type="evidence" value="ECO:0007669"/>
    <property type="project" value="InterPro"/>
</dbReference>
<dbReference type="EMBL" id="CP049141">
    <property type="protein sequence ID" value="QIE91118.1"/>
    <property type="molecule type" value="Genomic_DNA"/>
</dbReference>
<dbReference type="GO" id="GO:0008233">
    <property type="term" value="F:peptidase activity"/>
    <property type="evidence" value="ECO:0007669"/>
    <property type="project" value="UniProtKB-KW"/>
</dbReference>
<evidence type="ECO:0000256" key="5">
    <source>
        <dbReference type="ARBA" id="ARBA00023124"/>
    </source>
</evidence>
<evidence type="ECO:0000256" key="2">
    <source>
        <dbReference type="ARBA" id="ARBA00022670"/>
    </source>
</evidence>
<evidence type="ECO:0000256" key="1">
    <source>
        <dbReference type="ARBA" id="ARBA00008136"/>
    </source>
</evidence>
<dbReference type="GO" id="GO:0006508">
    <property type="term" value="P:proteolysis"/>
    <property type="evidence" value="ECO:0007669"/>
    <property type="project" value="UniProtKB-KW"/>
</dbReference>
<comment type="similarity">
    <text evidence="1 8">Belongs to the SOS response-associated peptidase family.</text>
</comment>
<dbReference type="PANTHER" id="PTHR13604:SF0">
    <property type="entry name" value="ABASIC SITE PROCESSING PROTEIN HMCES"/>
    <property type="match status" value="1"/>
</dbReference>
<keyword evidence="6" id="KW-0238">DNA-binding</keyword>
<name>A0A6G6J6Y8_PSENT</name>
<dbReference type="EC" id="3.4.-.-" evidence="8"/>
<evidence type="ECO:0000256" key="4">
    <source>
        <dbReference type="ARBA" id="ARBA00022801"/>
    </source>
</evidence>
<evidence type="ECO:0000313" key="9">
    <source>
        <dbReference type="EMBL" id="QIE91118.1"/>
    </source>
</evidence>